<evidence type="ECO:0000256" key="2">
    <source>
        <dbReference type="ARBA" id="ARBA00023002"/>
    </source>
</evidence>
<dbReference type="Gene3D" id="3.40.50.720">
    <property type="entry name" value="NAD(P)-binding Rossmann-like Domain"/>
    <property type="match status" value="2"/>
</dbReference>
<dbReference type="SUPFAM" id="SSF51735">
    <property type="entry name" value="NAD(P)-binding Rossmann-fold domains"/>
    <property type="match status" value="1"/>
</dbReference>
<dbReference type="InterPro" id="IPR029753">
    <property type="entry name" value="D-isomer_DH_CS"/>
</dbReference>
<evidence type="ECO:0000313" key="7">
    <source>
        <dbReference type="EMBL" id="RCL73284.1"/>
    </source>
</evidence>
<name>A0A368DNQ6_9PROT</name>
<proteinExistence type="inferred from homology"/>
<dbReference type="InterPro" id="IPR050857">
    <property type="entry name" value="D-2-hydroxyacid_DH"/>
</dbReference>
<dbReference type="AlphaFoldDB" id="A0A368DNQ6"/>
<dbReference type="Pfam" id="PF00389">
    <property type="entry name" value="2-Hacid_dh"/>
    <property type="match status" value="1"/>
</dbReference>
<dbReference type="PANTHER" id="PTHR42789:SF1">
    <property type="entry name" value="D-ISOMER SPECIFIC 2-HYDROXYACID DEHYDROGENASE FAMILY PROTEIN (AFU_ORTHOLOGUE AFUA_6G10090)"/>
    <property type="match status" value="1"/>
</dbReference>
<dbReference type="Pfam" id="PF02826">
    <property type="entry name" value="2-Hacid_dh_C"/>
    <property type="match status" value="1"/>
</dbReference>
<dbReference type="GO" id="GO:0003714">
    <property type="term" value="F:transcription corepressor activity"/>
    <property type="evidence" value="ECO:0007669"/>
    <property type="project" value="InterPro"/>
</dbReference>
<keyword evidence="3" id="KW-0520">NAD</keyword>
<dbReference type="FunFam" id="3.40.50.720:FF:000203">
    <property type="entry name" value="D-3-phosphoglycerate dehydrogenase (SerA)"/>
    <property type="match status" value="1"/>
</dbReference>
<dbReference type="InterPro" id="IPR036291">
    <property type="entry name" value="NAD(P)-bd_dom_sf"/>
</dbReference>
<comment type="similarity">
    <text evidence="1 4">Belongs to the D-isomer specific 2-hydroxyacid dehydrogenase family.</text>
</comment>
<evidence type="ECO:0000256" key="4">
    <source>
        <dbReference type="RuleBase" id="RU003719"/>
    </source>
</evidence>
<dbReference type="GO" id="GO:0051287">
    <property type="term" value="F:NAD binding"/>
    <property type="evidence" value="ECO:0007669"/>
    <property type="project" value="InterPro"/>
</dbReference>
<gene>
    <name evidence="7" type="ORF">DBW71_04120</name>
</gene>
<dbReference type="Proteomes" id="UP000253570">
    <property type="component" value="Unassembled WGS sequence"/>
</dbReference>
<organism evidence="7 8">
    <name type="scientific">PS1 clade bacterium</name>
    <dbReference type="NCBI Taxonomy" id="2175152"/>
    <lineage>
        <taxon>Bacteria</taxon>
        <taxon>Pseudomonadati</taxon>
        <taxon>Pseudomonadota</taxon>
        <taxon>Alphaproteobacteria</taxon>
        <taxon>PS1 clade</taxon>
    </lineage>
</organism>
<protein>
    <submittedName>
        <fullName evidence="7">C-terminal binding protein</fullName>
    </submittedName>
</protein>
<dbReference type="InterPro" id="IPR006140">
    <property type="entry name" value="D-isomer_DH_NAD-bd"/>
</dbReference>
<dbReference type="InterPro" id="IPR006139">
    <property type="entry name" value="D-isomer_2_OHA_DH_cat_dom"/>
</dbReference>
<dbReference type="PROSITE" id="PS00670">
    <property type="entry name" value="D_2_HYDROXYACID_DH_2"/>
    <property type="match status" value="1"/>
</dbReference>
<dbReference type="EMBL" id="QOQD01000008">
    <property type="protein sequence ID" value="RCL73284.1"/>
    <property type="molecule type" value="Genomic_DNA"/>
</dbReference>
<reference evidence="7 8" key="1">
    <citation type="journal article" date="2018" name="Microbiome">
        <title>Fine metagenomic profile of the Mediterranean stratified and mixed water columns revealed by assembly and recruitment.</title>
        <authorList>
            <person name="Haro-Moreno J.M."/>
            <person name="Lopez-Perez M."/>
            <person name="De La Torre J.R."/>
            <person name="Picazo A."/>
            <person name="Camacho A."/>
            <person name="Rodriguez-Valera F."/>
        </authorList>
    </citation>
    <scope>NUCLEOTIDE SEQUENCE [LARGE SCALE GENOMIC DNA]</scope>
    <source>
        <strain evidence="7">MED-G57</strain>
    </source>
</reference>
<dbReference type="SUPFAM" id="SSF52283">
    <property type="entry name" value="Formate/glycerate dehydrogenase catalytic domain-like"/>
    <property type="match status" value="1"/>
</dbReference>
<evidence type="ECO:0000256" key="1">
    <source>
        <dbReference type="ARBA" id="ARBA00005854"/>
    </source>
</evidence>
<sequence length="320" mass="34693">MKNTPLVVVTDSPFPSLDPAKKALEIANAEVIQAKSNSEEDIIEAAENADAILVTYAKLNENILRSLKKCKAIGRFGIGVDNIDLEVAAELGISVNYVPDYCLDEVSDQAMAMIISMARKIPQSNKLVQSGRWEMPAVVPIYRLRGKVVGLIGFGNIPRLMAPKAQAFGFDVIACDPYAPADIFEKYGVKSVSMDELYEQSDFISVHAPLLPQTKGLVDIEAFRKMKKTAIIVNTARGPLINETDLIQALDDNEIGGAGLDVVETEPLPADSPLIGRDNVILAPHTAFYSVEALEELQTKAASDVAKVLIGEEPIYPIKA</sequence>
<evidence type="ECO:0000259" key="5">
    <source>
        <dbReference type="Pfam" id="PF00389"/>
    </source>
</evidence>
<dbReference type="GO" id="GO:0016616">
    <property type="term" value="F:oxidoreductase activity, acting on the CH-OH group of donors, NAD or NADP as acceptor"/>
    <property type="evidence" value="ECO:0007669"/>
    <property type="project" value="InterPro"/>
</dbReference>
<dbReference type="InterPro" id="IPR043322">
    <property type="entry name" value="CtBP"/>
</dbReference>
<accession>A0A368DNQ6</accession>
<feature type="domain" description="D-isomer specific 2-hydroxyacid dehydrogenase NAD-binding" evidence="6">
    <location>
        <begin position="111"/>
        <end position="287"/>
    </location>
</feature>
<dbReference type="PROSITE" id="PS00671">
    <property type="entry name" value="D_2_HYDROXYACID_DH_3"/>
    <property type="match status" value="1"/>
</dbReference>
<dbReference type="CDD" id="cd05299">
    <property type="entry name" value="CtBP_dh"/>
    <property type="match status" value="1"/>
</dbReference>
<evidence type="ECO:0000313" key="8">
    <source>
        <dbReference type="Proteomes" id="UP000253570"/>
    </source>
</evidence>
<evidence type="ECO:0000256" key="3">
    <source>
        <dbReference type="ARBA" id="ARBA00023027"/>
    </source>
</evidence>
<keyword evidence="2 4" id="KW-0560">Oxidoreductase</keyword>
<comment type="caution">
    <text evidence="7">The sequence shown here is derived from an EMBL/GenBank/DDBJ whole genome shotgun (WGS) entry which is preliminary data.</text>
</comment>
<dbReference type="PANTHER" id="PTHR42789">
    <property type="entry name" value="D-ISOMER SPECIFIC 2-HYDROXYACID DEHYDROGENASE FAMILY PROTEIN (AFU_ORTHOLOGUE AFUA_6G10090)"/>
    <property type="match status" value="1"/>
</dbReference>
<evidence type="ECO:0000259" key="6">
    <source>
        <dbReference type="Pfam" id="PF02826"/>
    </source>
</evidence>
<feature type="domain" description="D-isomer specific 2-hydroxyacid dehydrogenase catalytic" evidence="5">
    <location>
        <begin position="20"/>
        <end position="318"/>
    </location>
</feature>